<accession>A0A9W9YBN8</accession>
<keyword evidence="2" id="KW-1185">Reference proteome</keyword>
<dbReference type="Proteomes" id="UP001163046">
    <property type="component" value="Unassembled WGS sequence"/>
</dbReference>
<dbReference type="GO" id="GO:0070291">
    <property type="term" value="P:N-acylethanolamine metabolic process"/>
    <property type="evidence" value="ECO:0007669"/>
    <property type="project" value="TreeGrafter"/>
</dbReference>
<comment type="caution">
    <text evidence="1">The sequence shown here is derived from an EMBL/GenBank/DDBJ whole genome shotgun (WGS) entry which is preliminary data.</text>
</comment>
<dbReference type="OrthoDB" id="332863at2759"/>
<dbReference type="EMBL" id="MU827789">
    <property type="protein sequence ID" value="KAJ7331294.1"/>
    <property type="molecule type" value="Genomic_DNA"/>
</dbReference>
<sequence length="118" mass="13457">MVVMLIPGALQDYLQSLMRSDGSLGRKMNAVSEELGKNSFGSKMRWFLHFQHVDPTQAVCIHQDIQSRCSLGIHWGTFPTGYEHFMDPPKDLSEALKSKEIPETTFFTMKHGETRVIK</sequence>
<dbReference type="AlphaFoldDB" id="A0A9W9YBN8"/>
<reference evidence="1" key="1">
    <citation type="submission" date="2023-01" db="EMBL/GenBank/DDBJ databases">
        <title>Genome assembly of the deep-sea coral Lophelia pertusa.</title>
        <authorList>
            <person name="Herrera S."/>
            <person name="Cordes E."/>
        </authorList>
    </citation>
    <scope>NUCLEOTIDE SEQUENCE</scope>
    <source>
        <strain evidence="1">USNM1676648</strain>
        <tissue evidence="1">Polyp</tissue>
    </source>
</reference>
<dbReference type="GO" id="GO:0070290">
    <property type="term" value="F:N-acylphosphatidylethanolamine-specific phospholipase D activity"/>
    <property type="evidence" value="ECO:0007669"/>
    <property type="project" value="TreeGrafter"/>
</dbReference>
<gene>
    <name evidence="1" type="ORF">OS493_020084</name>
</gene>
<dbReference type="GO" id="GO:0070292">
    <property type="term" value="P:N-acylphosphatidylethanolamine metabolic process"/>
    <property type="evidence" value="ECO:0007669"/>
    <property type="project" value="TreeGrafter"/>
</dbReference>
<evidence type="ECO:0000313" key="2">
    <source>
        <dbReference type="Proteomes" id="UP001163046"/>
    </source>
</evidence>
<proteinExistence type="predicted"/>
<dbReference type="PANTHER" id="PTHR15032:SF4">
    <property type="entry name" value="N-ACYL-PHOSPHATIDYLETHANOLAMINE-HYDROLYZING PHOSPHOLIPASE D"/>
    <property type="match status" value="1"/>
</dbReference>
<name>A0A9W9YBN8_9CNID</name>
<dbReference type="GO" id="GO:0005737">
    <property type="term" value="C:cytoplasm"/>
    <property type="evidence" value="ECO:0007669"/>
    <property type="project" value="TreeGrafter"/>
</dbReference>
<evidence type="ECO:0000313" key="1">
    <source>
        <dbReference type="EMBL" id="KAJ7331294.1"/>
    </source>
</evidence>
<dbReference type="InterPro" id="IPR036866">
    <property type="entry name" value="RibonucZ/Hydroxyglut_hydro"/>
</dbReference>
<dbReference type="PANTHER" id="PTHR15032">
    <property type="entry name" value="N-ACYL-PHOSPHATIDYLETHANOLAMINE-HYDROLYZING PHOSPHOLIPASE D"/>
    <property type="match status" value="1"/>
</dbReference>
<dbReference type="Gene3D" id="3.60.15.10">
    <property type="entry name" value="Ribonuclease Z/Hydroxyacylglutathione hydrolase-like"/>
    <property type="match status" value="1"/>
</dbReference>
<protein>
    <submittedName>
        <fullName evidence="1">Uncharacterized protein</fullName>
    </submittedName>
</protein>
<organism evidence="1 2">
    <name type="scientific">Desmophyllum pertusum</name>
    <dbReference type="NCBI Taxonomy" id="174260"/>
    <lineage>
        <taxon>Eukaryota</taxon>
        <taxon>Metazoa</taxon>
        <taxon>Cnidaria</taxon>
        <taxon>Anthozoa</taxon>
        <taxon>Hexacorallia</taxon>
        <taxon>Scleractinia</taxon>
        <taxon>Caryophylliina</taxon>
        <taxon>Caryophylliidae</taxon>
        <taxon>Desmophyllum</taxon>
    </lineage>
</organism>